<dbReference type="Gene3D" id="1.20.930.20">
    <property type="entry name" value="Adaptor protein Cbl, N-terminal domain"/>
    <property type="match status" value="1"/>
</dbReference>
<protein>
    <submittedName>
        <fullName evidence="1">Uncharacterized protein</fullName>
    </submittedName>
</protein>
<evidence type="ECO:0000313" key="1">
    <source>
        <dbReference type="EMBL" id="KZW03074.1"/>
    </source>
</evidence>
<dbReference type="CDD" id="cd21037">
    <property type="entry name" value="MLKL_NTD"/>
    <property type="match status" value="1"/>
</dbReference>
<accession>A0A165Q4S9</accession>
<proteinExistence type="predicted"/>
<name>A0A165Q4S9_EXIGL</name>
<dbReference type="GO" id="GO:0007166">
    <property type="term" value="P:cell surface receptor signaling pathway"/>
    <property type="evidence" value="ECO:0007669"/>
    <property type="project" value="InterPro"/>
</dbReference>
<dbReference type="InParanoid" id="A0A165Q4S9"/>
<dbReference type="InterPro" id="IPR059179">
    <property type="entry name" value="MLKL-like_MCAfunc"/>
</dbReference>
<evidence type="ECO:0000313" key="2">
    <source>
        <dbReference type="Proteomes" id="UP000077266"/>
    </source>
</evidence>
<keyword evidence="2" id="KW-1185">Reference proteome</keyword>
<sequence length="141" mass="15273">MSSSRSASGQTIVDVLFGAALSIRQSADKMRVNTDLALSLSRDVDKFVTAISTELEAGGMQSLPGLDAFQSVLSETRRTLESFHSRTYVTQVMYKTRDGEKIQSLAGRLRGTFDAVMVSVQPAVSVSLTVDDQLHCQGRAL</sequence>
<dbReference type="InterPro" id="IPR036537">
    <property type="entry name" value="Adaptor_Cbl_N_dom_sf"/>
</dbReference>
<dbReference type="Proteomes" id="UP000077266">
    <property type="component" value="Unassembled WGS sequence"/>
</dbReference>
<gene>
    <name evidence="1" type="ORF">EXIGLDRAFT_744250</name>
</gene>
<organism evidence="1 2">
    <name type="scientific">Exidia glandulosa HHB12029</name>
    <dbReference type="NCBI Taxonomy" id="1314781"/>
    <lineage>
        <taxon>Eukaryota</taxon>
        <taxon>Fungi</taxon>
        <taxon>Dikarya</taxon>
        <taxon>Basidiomycota</taxon>
        <taxon>Agaricomycotina</taxon>
        <taxon>Agaricomycetes</taxon>
        <taxon>Auriculariales</taxon>
        <taxon>Exidiaceae</taxon>
        <taxon>Exidia</taxon>
    </lineage>
</organism>
<reference evidence="1 2" key="1">
    <citation type="journal article" date="2016" name="Mol. Biol. Evol.">
        <title>Comparative Genomics of Early-Diverging Mushroom-Forming Fungi Provides Insights into the Origins of Lignocellulose Decay Capabilities.</title>
        <authorList>
            <person name="Nagy L.G."/>
            <person name="Riley R."/>
            <person name="Tritt A."/>
            <person name="Adam C."/>
            <person name="Daum C."/>
            <person name="Floudas D."/>
            <person name="Sun H."/>
            <person name="Yadav J.S."/>
            <person name="Pangilinan J."/>
            <person name="Larsson K.H."/>
            <person name="Matsuura K."/>
            <person name="Barry K."/>
            <person name="Labutti K."/>
            <person name="Kuo R."/>
            <person name="Ohm R.A."/>
            <person name="Bhattacharya S.S."/>
            <person name="Shirouzu T."/>
            <person name="Yoshinaga Y."/>
            <person name="Martin F.M."/>
            <person name="Grigoriev I.V."/>
            <person name="Hibbett D.S."/>
        </authorList>
    </citation>
    <scope>NUCLEOTIDE SEQUENCE [LARGE SCALE GENOMIC DNA]</scope>
    <source>
        <strain evidence="1 2">HHB12029</strain>
    </source>
</reference>
<dbReference type="AlphaFoldDB" id="A0A165Q4S9"/>
<dbReference type="EMBL" id="KV425885">
    <property type="protein sequence ID" value="KZW03074.1"/>
    <property type="molecule type" value="Genomic_DNA"/>
</dbReference>